<feature type="compositionally biased region" description="Basic and acidic residues" evidence="1">
    <location>
        <begin position="92"/>
        <end position="113"/>
    </location>
</feature>
<name>A0A345XV27_9ACTN</name>
<evidence type="ECO:0000313" key="3">
    <source>
        <dbReference type="Proteomes" id="UP000254425"/>
    </source>
</evidence>
<dbReference type="RefSeq" id="WP_208881690.1">
    <property type="nucleotide sequence ID" value="NZ_CP031320.1"/>
</dbReference>
<evidence type="ECO:0008006" key="4">
    <source>
        <dbReference type="Google" id="ProtNLM"/>
    </source>
</evidence>
<feature type="compositionally biased region" description="Low complexity" evidence="1">
    <location>
        <begin position="138"/>
        <end position="164"/>
    </location>
</feature>
<keyword evidence="3" id="KW-1185">Reference proteome</keyword>
<dbReference type="KEGG" id="sarm:DVA86_25420"/>
<feature type="region of interest" description="Disordered" evidence="1">
    <location>
        <begin position="1"/>
        <end position="34"/>
    </location>
</feature>
<sequence>MPGDEMREDATASTDAGRERGGPRHAAPRKPLLTRLHVPAGKAIAMAAMPSAVLMGMGLTPQLASAKPQPKNPFKDGPCVSAPDKEEEAEKAEEKAKAEKAAKEAKEKAEAAAKAKAKREKAAEEAREKAEAKKPDPSGTSGSSDGESGSGSDSGSDSGTDSGSSGDGGADSPEPEPSESEPKNPLDPLGLGDKIKDVLTPGEKAEQEEAEEEREEADKPAAEPSPSAGDESRNPVEDTADKVEKGVEDATDGLRKGAEDAKDKLPKPSPSETGDKSGKDEKDGEDAKDKAGEDEDGKKPFPCVEEKKVAGSDQETPATLPNQPWYLEASSLALHGLDYKGVVNVKMANGESKQALKFTASSLDIGDLHQIVEGQDGAKYHVQAAKGSTSTIRDGQVTMYTERLQGNLFGLIPIVFDPEHPPPVNLPEVFFTKVKVTQAGQFGGTLTVPGLHQSITR</sequence>
<dbReference type="Proteomes" id="UP000254425">
    <property type="component" value="Chromosome"/>
</dbReference>
<protein>
    <recommendedName>
        <fullName evidence="4">Hydrogenase expression protein HypF</fullName>
    </recommendedName>
</protein>
<feature type="compositionally biased region" description="Basic and acidic residues" evidence="1">
    <location>
        <begin position="230"/>
        <end position="266"/>
    </location>
</feature>
<evidence type="ECO:0000256" key="1">
    <source>
        <dbReference type="SAM" id="MobiDB-lite"/>
    </source>
</evidence>
<feature type="compositionally biased region" description="Basic and acidic residues" evidence="1">
    <location>
        <begin position="193"/>
        <end position="207"/>
    </location>
</feature>
<dbReference type="AlphaFoldDB" id="A0A345XV27"/>
<evidence type="ECO:0000313" key="2">
    <source>
        <dbReference type="EMBL" id="AXK35493.1"/>
    </source>
</evidence>
<feature type="compositionally biased region" description="Basic and acidic residues" evidence="1">
    <location>
        <begin position="120"/>
        <end position="136"/>
    </location>
</feature>
<organism evidence="2 3">
    <name type="scientific">Streptomyces armeniacus</name>
    <dbReference type="NCBI Taxonomy" id="83291"/>
    <lineage>
        <taxon>Bacteria</taxon>
        <taxon>Bacillati</taxon>
        <taxon>Actinomycetota</taxon>
        <taxon>Actinomycetes</taxon>
        <taxon>Kitasatosporales</taxon>
        <taxon>Streptomycetaceae</taxon>
        <taxon>Streptomyces</taxon>
    </lineage>
</organism>
<accession>A0A345XV27</accession>
<reference evidence="2 3" key="1">
    <citation type="submission" date="2018-07" db="EMBL/GenBank/DDBJ databases">
        <title>Draft genome of the type strain Streptomyces armeniacus ATCC 15676.</title>
        <authorList>
            <person name="Labana P."/>
            <person name="Gosse J.T."/>
            <person name="Boddy C.N."/>
        </authorList>
    </citation>
    <scope>NUCLEOTIDE SEQUENCE [LARGE SCALE GENOMIC DNA]</scope>
    <source>
        <strain evidence="2 3">ATCC 15676</strain>
    </source>
</reference>
<feature type="compositionally biased region" description="Basic and acidic residues" evidence="1">
    <location>
        <begin position="1"/>
        <end position="22"/>
    </location>
</feature>
<gene>
    <name evidence="2" type="ORF">DVA86_25420</name>
</gene>
<proteinExistence type="predicted"/>
<feature type="region of interest" description="Disordered" evidence="1">
    <location>
        <begin position="62"/>
        <end position="321"/>
    </location>
</feature>
<dbReference type="EMBL" id="CP031320">
    <property type="protein sequence ID" value="AXK35493.1"/>
    <property type="molecule type" value="Genomic_DNA"/>
</dbReference>
<feature type="compositionally biased region" description="Basic and acidic residues" evidence="1">
    <location>
        <begin position="273"/>
        <end position="310"/>
    </location>
</feature>